<accession>A0A0K0XZU3</accession>
<protein>
    <recommendedName>
        <fullName evidence="3">DUF4019 domain-containing protein</fullName>
    </recommendedName>
</protein>
<dbReference type="PROSITE" id="PS51257">
    <property type="entry name" value="PROKAR_LIPOPROTEIN"/>
    <property type="match status" value="1"/>
</dbReference>
<dbReference type="Proteomes" id="UP000066624">
    <property type="component" value="Chromosome"/>
</dbReference>
<gene>
    <name evidence="1" type="ORF">WM2015_2789</name>
</gene>
<proteinExistence type="predicted"/>
<dbReference type="STRING" id="1579979.WM2015_2789"/>
<name>A0A0K0XZU3_9GAMM</name>
<dbReference type="AlphaFoldDB" id="A0A0K0XZU3"/>
<evidence type="ECO:0000313" key="1">
    <source>
        <dbReference type="EMBL" id="AKS43146.1"/>
    </source>
</evidence>
<dbReference type="EMBL" id="CP012154">
    <property type="protein sequence ID" value="AKS43146.1"/>
    <property type="molecule type" value="Genomic_DNA"/>
</dbReference>
<organism evidence="1 2">
    <name type="scientific">Wenzhouxiangella marina</name>
    <dbReference type="NCBI Taxonomy" id="1579979"/>
    <lineage>
        <taxon>Bacteria</taxon>
        <taxon>Pseudomonadati</taxon>
        <taxon>Pseudomonadota</taxon>
        <taxon>Gammaproteobacteria</taxon>
        <taxon>Chromatiales</taxon>
        <taxon>Wenzhouxiangellaceae</taxon>
        <taxon>Wenzhouxiangella</taxon>
    </lineage>
</organism>
<reference evidence="1 2" key="1">
    <citation type="submission" date="2015-07" db="EMBL/GenBank/DDBJ databases">
        <authorList>
            <person name="Noorani M."/>
        </authorList>
    </citation>
    <scope>NUCLEOTIDE SEQUENCE [LARGE SCALE GENOMIC DNA]</scope>
    <source>
        <strain evidence="1 2">KCTC 42284</strain>
    </source>
</reference>
<evidence type="ECO:0008006" key="3">
    <source>
        <dbReference type="Google" id="ProtNLM"/>
    </source>
</evidence>
<keyword evidence="2" id="KW-1185">Reference proteome</keyword>
<evidence type="ECO:0000313" key="2">
    <source>
        <dbReference type="Proteomes" id="UP000066624"/>
    </source>
</evidence>
<sequence>MKRERCGGRIPSLRGLVLGMAAGLVLAACGAGREAEAEALAEDFLADLRAGAWQAAFGRMHGDFQAACGSASGLEQRVQAAAVQPKGWSFSSVSAFKHTGYVEFTLVAGDGGTRHANLDLERVGGELRVLNWRVEATDLCGEV</sequence>
<dbReference type="KEGG" id="wma:WM2015_2789"/>